<dbReference type="Proteomes" id="UP001215097">
    <property type="component" value="Chromosome"/>
</dbReference>
<keyword evidence="9" id="KW-1185">Reference proteome</keyword>
<feature type="transmembrane region" description="Helical" evidence="6">
    <location>
        <begin position="127"/>
        <end position="148"/>
    </location>
</feature>
<feature type="transmembrane region" description="Helical" evidence="6">
    <location>
        <begin position="28"/>
        <end position="53"/>
    </location>
</feature>
<evidence type="ECO:0000256" key="5">
    <source>
        <dbReference type="SAM" id="MobiDB-lite"/>
    </source>
</evidence>
<comment type="subcellular location">
    <subcellularLocation>
        <location evidence="1">Cell membrane</location>
        <topology evidence="1">Multi-pass membrane protein</topology>
    </subcellularLocation>
</comment>
<feature type="transmembrane region" description="Helical" evidence="6">
    <location>
        <begin position="402"/>
        <end position="420"/>
    </location>
</feature>
<reference evidence="8 9" key="1">
    <citation type="submission" date="2021-06" db="EMBL/GenBank/DDBJ databases">
        <title>Genome-based taxonomic framework of Microbacterium strains isolated from marine environment, the description of four new species and reclassification of four preexisting species.</title>
        <authorList>
            <person name="Lee S.D."/>
            <person name="Kim S.-M."/>
            <person name="Byeon Y.-S."/>
            <person name="Yang H.L."/>
            <person name="Kim I.S."/>
        </authorList>
    </citation>
    <scope>NUCLEOTIDE SEQUENCE [LARGE SCALE GENOMIC DNA]</scope>
    <source>
        <strain evidence="8 9">KACC 14465</strain>
    </source>
</reference>
<feature type="transmembrane region" description="Helical" evidence="6">
    <location>
        <begin position="188"/>
        <end position="208"/>
    </location>
</feature>
<feature type="transmembrane region" description="Helical" evidence="6">
    <location>
        <begin position="160"/>
        <end position="182"/>
    </location>
</feature>
<feature type="transmembrane region" description="Helical" evidence="6">
    <location>
        <begin position="101"/>
        <end position="121"/>
    </location>
</feature>
<feature type="transmembrane region" description="Helical" evidence="6">
    <location>
        <begin position="65"/>
        <end position="89"/>
    </location>
</feature>
<dbReference type="Gene3D" id="1.20.1250.20">
    <property type="entry name" value="MFS general substrate transporter like domains"/>
    <property type="match status" value="2"/>
</dbReference>
<dbReference type="PANTHER" id="PTHR23528:SF1">
    <property type="entry name" value="MAJOR FACILITATOR SUPERFAMILY (MFS) PROFILE DOMAIN-CONTAINING PROTEIN"/>
    <property type="match status" value="1"/>
</dbReference>
<evidence type="ECO:0000256" key="3">
    <source>
        <dbReference type="ARBA" id="ARBA00022989"/>
    </source>
</evidence>
<evidence type="ECO:0000313" key="8">
    <source>
        <dbReference type="EMBL" id="WDM44839.1"/>
    </source>
</evidence>
<feature type="transmembrane region" description="Helical" evidence="6">
    <location>
        <begin position="244"/>
        <end position="263"/>
    </location>
</feature>
<sequence>MTTNADGPIATAQDPAPPRTAPPASAGFITAFVAAVLGVAVATLAPLSVTLALRIQQLDPENAPASLSLVLGVAAVVALLSGPFFGQLSDRTTSRWGMRRPWLLGGLLVGLIGLVILSMSASIPMMLLGWCITQLGFSALNAALAALLIDHVPELQRGKVSGLVGMCQAVGVVTGVFLVQLVGTSVALMFLVPGALAAATVIALSLVLRDRRLDPADRSRYDFRAFARSFWVNPLRHRAFGWAWLGRFLMMTGFAILQTYQVYYLSDQLGFDAAAIPGLVLQSTLLLTAAVVVSSVGCGWLSDRLRRRKIFVLGSAALYGVAMIVVATAQTWETFLVGIVIGGLALGTYLAVDLALVAQVLPNGGATAAKDLGVFNIANAVPQMVAPAIAPLFLAIGSGGNYTALFIGAAAFSLLGALAIQPIRGVR</sequence>
<evidence type="ECO:0000313" key="9">
    <source>
        <dbReference type="Proteomes" id="UP001215097"/>
    </source>
</evidence>
<feature type="transmembrane region" description="Helical" evidence="6">
    <location>
        <begin position="310"/>
        <end position="329"/>
    </location>
</feature>
<dbReference type="SUPFAM" id="SSF103473">
    <property type="entry name" value="MFS general substrate transporter"/>
    <property type="match status" value="1"/>
</dbReference>
<dbReference type="Pfam" id="PF07690">
    <property type="entry name" value="MFS_1"/>
    <property type="match status" value="1"/>
</dbReference>
<organism evidence="8 9">
    <name type="scientific">Microbacterium luteolum</name>
    <name type="common">Aureobacterium luteolum</name>
    <dbReference type="NCBI Taxonomy" id="69367"/>
    <lineage>
        <taxon>Bacteria</taxon>
        <taxon>Bacillati</taxon>
        <taxon>Actinomycetota</taxon>
        <taxon>Actinomycetes</taxon>
        <taxon>Micrococcales</taxon>
        <taxon>Microbacteriaceae</taxon>
        <taxon>Microbacterium</taxon>
    </lineage>
</organism>
<feature type="transmembrane region" description="Helical" evidence="6">
    <location>
        <begin position="373"/>
        <end position="396"/>
    </location>
</feature>
<keyword evidence="2 6" id="KW-0812">Transmembrane</keyword>
<dbReference type="InterPro" id="IPR011701">
    <property type="entry name" value="MFS"/>
</dbReference>
<protein>
    <submittedName>
        <fullName evidence="8">MFS transporter</fullName>
    </submittedName>
</protein>
<keyword evidence="3 6" id="KW-1133">Transmembrane helix</keyword>
<dbReference type="RefSeq" id="WP_282214991.1">
    <property type="nucleotide sequence ID" value="NZ_BAAAUN010000001.1"/>
</dbReference>
<proteinExistence type="predicted"/>
<evidence type="ECO:0000256" key="1">
    <source>
        <dbReference type="ARBA" id="ARBA00004651"/>
    </source>
</evidence>
<keyword evidence="4 6" id="KW-0472">Membrane</keyword>
<feature type="domain" description="Major facilitator superfamily (MFS) profile" evidence="7">
    <location>
        <begin position="26"/>
        <end position="427"/>
    </location>
</feature>
<accession>A0ABY7XUW1</accession>
<feature type="transmembrane region" description="Helical" evidence="6">
    <location>
        <begin position="335"/>
        <end position="361"/>
    </location>
</feature>
<feature type="transmembrane region" description="Helical" evidence="6">
    <location>
        <begin position="275"/>
        <end position="298"/>
    </location>
</feature>
<name>A0ABY7XUW1_MICLT</name>
<evidence type="ECO:0000256" key="2">
    <source>
        <dbReference type="ARBA" id="ARBA00022692"/>
    </source>
</evidence>
<dbReference type="InterPro" id="IPR036259">
    <property type="entry name" value="MFS_trans_sf"/>
</dbReference>
<evidence type="ECO:0000259" key="7">
    <source>
        <dbReference type="PROSITE" id="PS50850"/>
    </source>
</evidence>
<dbReference type="PANTHER" id="PTHR23528">
    <property type="match status" value="1"/>
</dbReference>
<evidence type="ECO:0000256" key="6">
    <source>
        <dbReference type="SAM" id="Phobius"/>
    </source>
</evidence>
<dbReference type="EMBL" id="CP078075">
    <property type="protein sequence ID" value="WDM44839.1"/>
    <property type="molecule type" value="Genomic_DNA"/>
</dbReference>
<dbReference type="PROSITE" id="PS50850">
    <property type="entry name" value="MFS"/>
    <property type="match status" value="1"/>
</dbReference>
<feature type="region of interest" description="Disordered" evidence="5">
    <location>
        <begin position="1"/>
        <end position="21"/>
    </location>
</feature>
<gene>
    <name evidence="8" type="ORF">KV395_16995</name>
</gene>
<evidence type="ECO:0000256" key="4">
    <source>
        <dbReference type="ARBA" id="ARBA00023136"/>
    </source>
</evidence>
<dbReference type="InterPro" id="IPR020846">
    <property type="entry name" value="MFS_dom"/>
</dbReference>